<sequence>MAGSADFKTELSQSDMFDPRLQAVVLGVVDVSYGGDNGFSQAIELSSDMLSNVKFVQASASSTAHHCGRWPCPPLWSLSNG</sequence>
<dbReference type="Pfam" id="PF03464">
    <property type="entry name" value="eRF1_2"/>
    <property type="match status" value="1"/>
</dbReference>
<organism evidence="2 3">
    <name type="scientific">Haematococcus lacustris</name>
    <name type="common">Green alga</name>
    <name type="synonym">Haematococcus pluvialis</name>
    <dbReference type="NCBI Taxonomy" id="44745"/>
    <lineage>
        <taxon>Eukaryota</taxon>
        <taxon>Viridiplantae</taxon>
        <taxon>Chlorophyta</taxon>
        <taxon>core chlorophytes</taxon>
        <taxon>Chlorophyceae</taxon>
        <taxon>CS clade</taxon>
        <taxon>Chlamydomonadales</taxon>
        <taxon>Haematococcaceae</taxon>
        <taxon>Haematococcus</taxon>
    </lineage>
</organism>
<dbReference type="Proteomes" id="UP000485058">
    <property type="component" value="Unassembled WGS sequence"/>
</dbReference>
<protein>
    <submittedName>
        <fullName evidence="2">ERF1_1 domain-containing protein</fullName>
    </submittedName>
</protein>
<evidence type="ECO:0000313" key="2">
    <source>
        <dbReference type="EMBL" id="GFH23562.1"/>
    </source>
</evidence>
<evidence type="ECO:0000259" key="1">
    <source>
        <dbReference type="Pfam" id="PF03464"/>
    </source>
</evidence>
<dbReference type="InterPro" id="IPR004403">
    <property type="entry name" value="Peptide_chain-rel_eRF1/aRF1"/>
</dbReference>
<dbReference type="SUPFAM" id="SSF53137">
    <property type="entry name" value="Translational machinery components"/>
    <property type="match status" value="1"/>
</dbReference>
<proteinExistence type="predicted"/>
<gene>
    <name evidence="2" type="ORF">HaLaN_21190</name>
</gene>
<accession>A0A6A0A2F9</accession>
<dbReference type="InterPro" id="IPR005141">
    <property type="entry name" value="eRF1_2"/>
</dbReference>
<dbReference type="AlphaFoldDB" id="A0A6A0A2F9"/>
<comment type="caution">
    <text evidence="2">The sequence shown here is derived from an EMBL/GenBank/DDBJ whole genome shotgun (WGS) entry which is preliminary data.</text>
</comment>
<keyword evidence="3" id="KW-1185">Reference proteome</keyword>
<feature type="domain" description="eRF1" evidence="1">
    <location>
        <begin position="1"/>
        <end position="52"/>
    </location>
</feature>
<reference evidence="2 3" key="1">
    <citation type="submission" date="2020-02" db="EMBL/GenBank/DDBJ databases">
        <title>Draft genome sequence of Haematococcus lacustris strain NIES-144.</title>
        <authorList>
            <person name="Morimoto D."/>
            <person name="Nakagawa S."/>
            <person name="Yoshida T."/>
            <person name="Sawayama S."/>
        </authorList>
    </citation>
    <scope>NUCLEOTIDE SEQUENCE [LARGE SCALE GENOMIC DNA]</scope>
    <source>
        <strain evidence="2 3">NIES-144</strain>
    </source>
</reference>
<name>A0A6A0A2F9_HAELA</name>
<evidence type="ECO:0000313" key="3">
    <source>
        <dbReference type="Proteomes" id="UP000485058"/>
    </source>
</evidence>
<dbReference type="Gene3D" id="3.30.420.60">
    <property type="entry name" value="eRF1 domain 2"/>
    <property type="match status" value="1"/>
</dbReference>
<dbReference type="GO" id="GO:0003747">
    <property type="term" value="F:translation release factor activity"/>
    <property type="evidence" value="ECO:0007669"/>
    <property type="project" value="InterPro"/>
</dbReference>
<dbReference type="InterPro" id="IPR042226">
    <property type="entry name" value="eFR1_2_sf"/>
</dbReference>
<dbReference type="EMBL" id="BLLF01002302">
    <property type="protein sequence ID" value="GFH23562.1"/>
    <property type="molecule type" value="Genomic_DNA"/>
</dbReference>
<dbReference type="PANTHER" id="PTHR10113">
    <property type="entry name" value="PEPTIDE CHAIN RELEASE FACTOR SUBUNIT 1"/>
    <property type="match status" value="1"/>
</dbReference>